<dbReference type="AlphaFoldDB" id="A0A853C5T8"/>
<gene>
    <name evidence="3" type="ORF">HNR19_004138</name>
</gene>
<dbReference type="Proteomes" id="UP000530424">
    <property type="component" value="Unassembled WGS sequence"/>
</dbReference>
<keyword evidence="2" id="KW-0472">Membrane</keyword>
<sequence>MTQSSYEPYVPGRPAPEDRAPADRAPAVRASAGCARKRDDGPDLGFFLLPTVICTAIWLMSGGGYFWPMWVMLGTGIPVVLGGLARLDRRQKARRAHGHCPTCGH</sequence>
<organism evidence="3 4">
    <name type="scientific">Nocardioides thalensis</name>
    <dbReference type="NCBI Taxonomy" id="1914755"/>
    <lineage>
        <taxon>Bacteria</taxon>
        <taxon>Bacillati</taxon>
        <taxon>Actinomycetota</taxon>
        <taxon>Actinomycetes</taxon>
        <taxon>Propionibacteriales</taxon>
        <taxon>Nocardioidaceae</taxon>
        <taxon>Nocardioides</taxon>
    </lineage>
</organism>
<accession>A0A853C5T8</accession>
<feature type="transmembrane region" description="Helical" evidence="2">
    <location>
        <begin position="67"/>
        <end position="85"/>
    </location>
</feature>
<proteinExistence type="predicted"/>
<evidence type="ECO:0000313" key="4">
    <source>
        <dbReference type="Proteomes" id="UP000530424"/>
    </source>
</evidence>
<comment type="caution">
    <text evidence="3">The sequence shown here is derived from an EMBL/GenBank/DDBJ whole genome shotgun (WGS) entry which is preliminary data.</text>
</comment>
<feature type="transmembrane region" description="Helical" evidence="2">
    <location>
        <begin position="44"/>
        <end position="61"/>
    </location>
</feature>
<evidence type="ECO:0000256" key="2">
    <source>
        <dbReference type="SAM" id="Phobius"/>
    </source>
</evidence>
<name>A0A853C5T8_9ACTN</name>
<evidence type="ECO:0000256" key="1">
    <source>
        <dbReference type="SAM" id="MobiDB-lite"/>
    </source>
</evidence>
<evidence type="ECO:0000313" key="3">
    <source>
        <dbReference type="EMBL" id="NYJ03440.1"/>
    </source>
</evidence>
<keyword evidence="4" id="KW-1185">Reference proteome</keyword>
<protein>
    <submittedName>
        <fullName evidence="3">Uncharacterized protein</fullName>
    </submittedName>
</protein>
<dbReference type="EMBL" id="JACCFP010000001">
    <property type="protein sequence ID" value="NYJ03440.1"/>
    <property type="molecule type" value="Genomic_DNA"/>
</dbReference>
<keyword evidence="2" id="KW-1133">Transmembrane helix</keyword>
<dbReference type="RefSeq" id="WP_179669743.1">
    <property type="nucleotide sequence ID" value="NZ_JACCFP010000001.1"/>
</dbReference>
<feature type="region of interest" description="Disordered" evidence="1">
    <location>
        <begin position="1"/>
        <end position="26"/>
    </location>
</feature>
<keyword evidence="2" id="KW-0812">Transmembrane</keyword>
<reference evidence="3 4" key="1">
    <citation type="submission" date="2020-07" db="EMBL/GenBank/DDBJ databases">
        <title>Sequencing the genomes of 1000 actinobacteria strains.</title>
        <authorList>
            <person name="Klenk H.-P."/>
        </authorList>
    </citation>
    <scope>NUCLEOTIDE SEQUENCE [LARGE SCALE GENOMIC DNA]</scope>
    <source>
        <strain evidence="3 4">DSM 103833</strain>
    </source>
</reference>